<protein>
    <submittedName>
        <fullName evidence="2">Uncharacterized protein</fullName>
    </submittedName>
</protein>
<evidence type="ECO:0000313" key="3">
    <source>
        <dbReference type="Proteomes" id="UP000594263"/>
    </source>
</evidence>
<dbReference type="AlphaFoldDB" id="A0A7N0USD5"/>
<reference evidence="2" key="1">
    <citation type="submission" date="2021-01" db="UniProtKB">
        <authorList>
            <consortium name="EnsemblPlants"/>
        </authorList>
    </citation>
    <scope>IDENTIFICATION</scope>
</reference>
<accession>A0A7N0USD5</accession>
<organism evidence="2 3">
    <name type="scientific">Kalanchoe fedtschenkoi</name>
    <name type="common">Lavender scallops</name>
    <name type="synonym">South American air plant</name>
    <dbReference type="NCBI Taxonomy" id="63787"/>
    <lineage>
        <taxon>Eukaryota</taxon>
        <taxon>Viridiplantae</taxon>
        <taxon>Streptophyta</taxon>
        <taxon>Embryophyta</taxon>
        <taxon>Tracheophyta</taxon>
        <taxon>Spermatophyta</taxon>
        <taxon>Magnoliopsida</taxon>
        <taxon>eudicotyledons</taxon>
        <taxon>Gunneridae</taxon>
        <taxon>Pentapetalae</taxon>
        <taxon>Saxifragales</taxon>
        <taxon>Crassulaceae</taxon>
        <taxon>Kalanchoe</taxon>
    </lineage>
</organism>
<feature type="transmembrane region" description="Helical" evidence="1">
    <location>
        <begin position="42"/>
        <end position="61"/>
    </location>
</feature>
<keyword evidence="1" id="KW-1133">Transmembrane helix</keyword>
<sequence length="100" mass="11312">MVRSPSEISDTPSLSYIILTLNFESMKIRMTLISSFMVSSDLVTPFIYSFFSELIYILLFGRIRISFPKGTNNEHQDGHHNCITLPNCIKNAAAKSNAKH</sequence>
<dbReference type="Proteomes" id="UP000594263">
    <property type="component" value="Unplaced"/>
</dbReference>
<name>A0A7N0USD5_KALFE</name>
<dbReference type="EnsemblPlants" id="Kaladp0083s0060.1.v1.1">
    <property type="protein sequence ID" value="Kaladp0083s0060.1.v1.1.CDS.1"/>
    <property type="gene ID" value="Kaladp0083s0060.v1.1"/>
</dbReference>
<evidence type="ECO:0000256" key="1">
    <source>
        <dbReference type="SAM" id="Phobius"/>
    </source>
</evidence>
<keyword evidence="3" id="KW-1185">Reference proteome</keyword>
<keyword evidence="1" id="KW-0812">Transmembrane</keyword>
<evidence type="ECO:0000313" key="2">
    <source>
        <dbReference type="EnsemblPlants" id="Kaladp0083s0060.1.v1.1.CDS.1"/>
    </source>
</evidence>
<keyword evidence="1" id="KW-0472">Membrane</keyword>
<proteinExistence type="predicted"/>
<dbReference type="Gramene" id="Kaladp0083s0060.1.v1.1">
    <property type="protein sequence ID" value="Kaladp0083s0060.1.v1.1.CDS.1"/>
    <property type="gene ID" value="Kaladp0083s0060.v1.1"/>
</dbReference>